<name>A0AA38HNN3_9CUCU</name>
<evidence type="ECO:0000256" key="2">
    <source>
        <dbReference type="ARBA" id="ARBA00023134"/>
    </source>
</evidence>
<evidence type="ECO:0000259" key="5">
    <source>
        <dbReference type="PROSITE" id="PS51715"/>
    </source>
</evidence>
<dbReference type="AlphaFoldDB" id="A0AA38HNN3"/>
<keyword evidence="4" id="KW-1133">Transmembrane helix</keyword>
<dbReference type="SUPFAM" id="SSF52540">
    <property type="entry name" value="P-loop containing nucleoside triphosphate hydrolases"/>
    <property type="match status" value="1"/>
</dbReference>
<comment type="caution">
    <text evidence="6">The sequence shown here is derived from an EMBL/GenBank/DDBJ whole genome shotgun (WGS) entry which is preliminary data.</text>
</comment>
<keyword evidence="7" id="KW-1185">Reference proteome</keyword>
<dbReference type="InterPro" id="IPR015894">
    <property type="entry name" value="Guanylate-bd_N"/>
</dbReference>
<dbReference type="InterPro" id="IPR030386">
    <property type="entry name" value="G_GB1_RHD3_dom"/>
</dbReference>
<evidence type="ECO:0000256" key="3">
    <source>
        <dbReference type="PROSITE-ProRule" id="PRU01052"/>
    </source>
</evidence>
<evidence type="ECO:0000313" key="7">
    <source>
        <dbReference type="Proteomes" id="UP001168821"/>
    </source>
</evidence>
<keyword evidence="2" id="KW-0342">GTP-binding</keyword>
<feature type="transmembrane region" description="Helical" evidence="4">
    <location>
        <begin position="451"/>
        <end position="476"/>
    </location>
</feature>
<dbReference type="GO" id="GO:0005525">
    <property type="term" value="F:GTP binding"/>
    <property type="evidence" value="ECO:0007669"/>
    <property type="project" value="UniProtKB-KW"/>
</dbReference>
<evidence type="ECO:0000313" key="6">
    <source>
        <dbReference type="EMBL" id="KAJ3641145.1"/>
    </source>
</evidence>
<dbReference type="Proteomes" id="UP001168821">
    <property type="component" value="Unassembled WGS sequence"/>
</dbReference>
<dbReference type="EMBL" id="JALNTZ010000009">
    <property type="protein sequence ID" value="KAJ3641145.1"/>
    <property type="molecule type" value="Genomic_DNA"/>
</dbReference>
<feature type="domain" description="GB1/RHD3-type G" evidence="5">
    <location>
        <begin position="33"/>
        <end position="281"/>
    </location>
</feature>
<proteinExistence type="inferred from homology"/>
<evidence type="ECO:0000256" key="1">
    <source>
        <dbReference type="ARBA" id="ARBA00022741"/>
    </source>
</evidence>
<dbReference type="PANTHER" id="PTHR10751">
    <property type="entry name" value="GUANYLATE BINDING PROTEIN"/>
    <property type="match status" value="1"/>
</dbReference>
<accession>A0AA38HNN3</accession>
<keyword evidence="1" id="KW-0547">Nucleotide-binding</keyword>
<reference evidence="6" key="1">
    <citation type="journal article" date="2023" name="G3 (Bethesda)">
        <title>Whole genome assemblies of Zophobas morio and Tenebrio molitor.</title>
        <authorList>
            <person name="Kaur S."/>
            <person name="Stinson S.A."/>
            <person name="diCenzo G.C."/>
        </authorList>
    </citation>
    <scope>NUCLEOTIDE SEQUENCE</scope>
    <source>
        <strain evidence="6">QUZm001</strain>
    </source>
</reference>
<organism evidence="6 7">
    <name type="scientific">Zophobas morio</name>
    <dbReference type="NCBI Taxonomy" id="2755281"/>
    <lineage>
        <taxon>Eukaryota</taxon>
        <taxon>Metazoa</taxon>
        <taxon>Ecdysozoa</taxon>
        <taxon>Arthropoda</taxon>
        <taxon>Hexapoda</taxon>
        <taxon>Insecta</taxon>
        <taxon>Pterygota</taxon>
        <taxon>Neoptera</taxon>
        <taxon>Endopterygota</taxon>
        <taxon>Coleoptera</taxon>
        <taxon>Polyphaga</taxon>
        <taxon>Cucujiformia</taxon>
        <taxon>Tenebrionidae</taxon>
        <taxon>Zophobas</taxon>
    </lineage>
</organism>
<dbReference type="PROSITE" id="PS51715">
    <property type="entry name" value="G_GB1_RHD3"/>
    <property type="match status" value="1"/>
</dbReference>
<protein>
    <recommendedName>
        <fullName evidence="5">GB1/RHD3-type G domain-containing protein</fullName>
    </recommendedName>
</protein>
<dbReference type="Gene3D" id="3.40.50.300">
    <property type="entry name" value="P-loop containing nucleotide triphosphate hydrolases"/>
    <property type="match status" value="1"/>
</dbReference>
<comment type="similarity">
    <text evidence="3">Belongs to the TRAFAC class dynamin-like GTPase superfamily. GB1/RHD3 GTPase family.</text>
</comment>
<evidence type="ECO:0000256" key="4">
    <source>
        <dbReference type="SAM" id="Phobius"/>
    </source>
</evidence>
<keyword evidence="4" id="KW-0812">Transmembrane</keyword>
<dbReference type="GO" id="GO:0003924">
    <property type="term" value="F:GTPase activity"/>
    <property type="evidence" value="ECO:0007669"/>
    <property type="project" value="InterPro"/>
</dbReference>
<dbReference type="InterPro" id="IPR027417">
    <property type="entry name" value="P-loop_NTPase"/>
</dbReference>
<dbReference type="Pfam" id="PF02263">
    <property type="entry name" value="GBP"/>
    <property type="match status" value="1"/>
</dbReference>
<keyword evidence="4" id="KW-0472">Membrane</keyword>
<sequence length="625" mass="69390">MSPLQIFKLAEENKIILFTDEVENALKNSVLKNRKVCVISVAGIFRQGKSFVLNFFLHFLKKKIQKIEKWIDPDDKLFLGFSWKSTTEGITEGILMWPEIFLTETESNDEIAIILMDTQGTADHTTSGTQSASLFALSVLISSVQIYNVKNHLNTDHLKNLQVFTGYGGTYCENSPEKPFQKLVILVRDWEYPFEYDYGFEGGKMLLETVFRKHRESQQEELTTIQETIEENFEQVGCFLMPHPGKEVATNPNFDGDFDCVDDEFLGCVETFVETILAPENVVPKKINGEFVTVQGLLELIKMYGNHFKEGKQLNVKTIYAATAEAYHQECLNQAVDEFSKQVEQCDSFLKADEEKMKILQNFETKVSKMGTKKMIRRCKERLKQTLNGVFEKHRPRFEEQGLRNFCKKVFSYTTGSSTIGVAAVEVTTVITAVEATTAGAVLEAAIAGSIVGLGGGLVLGAGVGLVMWGVGKCVIRVKNSEKTKKIVSYASGNVRSVWEAGRGAVSTSFGKFFRGRVEDGVSIVGGGGVGVMEGEERGQESEEVEVNGDVTEKCEVGNEAKCAEESEEVGRSFNFDWYGLCHRQLPCRRHSLSGSSNPAAAPCGGLLLSAADLGGHIYLWWLVP</sequence>
<gene>
    <name evidence="6" type="ORF">Zmor_027662</name>
</gene>